<name>E6PIQ2_9ZZZZ</name>
<dbReference type="InterPro" id="IPR051012">
    <property type="entry name" value="CellSynth/LPSAsmb/PSIAsmb"/>
</dbReference>
<evidence type="ECO:0000256" key="2">
    <source>
        <dbReference type="ARBA" id="ARBA00022803"/>
    </source>
</evidence>
<dbReference type="Pfam" id="PF13432">
    <property type="entry name" value="TPR_16"/>
    <property type="match status" value="1"/>
</dbReference>
<keyword evidence="1" id="KW-0677">Repeat</keyword>
<evidence type="ECO:0000256" key="3">
    <source>
        <dbReference type="SAM" id="MobiDB-lite"/>
    </source>
</evidence>
<dbReference type="InterPro" id="IPR019734">
    <property type="entry name" value="TPR_rpt"/>
</dbReference>
<dbReference type="Pfam" id="PF14559">
    <property type="entry name" value="TPR_19"/>
    <property type="match status" value="2"/>
</dbReference>
<dbReference type="Gene3D" id="1.25.40.10">
    <property type="entry name" value="Tetratricopeptide repeat domain"/>
    <property type="match status" value="2"/>
</dbReference>
<feature type="compositionally biased region" description="Pro residues" evidence="3">
    <location>
        <begin position="40"/>
        <end position="53"/>
    </location>
</feature>
<dbReference type="PROSITE" id="PS50005">
    <property type="entry name" value="TPR"/>
    <property type="match status" value="3"/>
</dbReference>
<evidence type="ECO:0000313" key="4">
    <source>
        <dbReference type="EMBL" id="CBH76343.1"/>
    </source>
</evidence>
<evidence type="ECO:0000256" key="1">
    <source>
        <dbReference type="ARBA" id="ARBA00022737"/>
    </source>
</evidence>
<organism evidence="4">
    <name type="scientific">mine drainage metagenome</name>
    <dbReference type="NCBI Taxonomy" id="410659"/>
    <lineage>
        <taxon>unclassified sequences</taxon>
        <taxon>metagenomes</taxon>
        <taxon>ecological metagenomes</taxon>
    </lineage>
</organism>
<accession>E6PIQ2</accession>
<protein>
    <submittedName>
        <fullName evidence="4">Uncharacterized protein</fullName>
    </submittedName>
</protein>
<proteinExistence type="predicted"/>
<reference evidence="4" key="1">
    <citation type="submission" date="2009-10" db="EMBL/GenBank/DDBJ databases">
        <title>Diversity of trophic interactions inside an arsenic-rich microbial ecosystem.</title>
        <authorList>
            <person name="Bertin P.N."/>
            <person name="Heinrich-Salmeron A."/>
            <person name="Pelletier E."/>
            <person name="Goulhen-Chollet F."/>
            <person name="Arsene-Ploetze F."/>
            <person name="Gallien S."/>
            <person name="Calteau A."/>
            <person name="Vallenet D."/>
            <person name="Casiot C."/>
            <person name="Chane-Woon-Ming B."/>
            <person name="Giloteaux L."/>
            <person name="Barakat M."/>
            <person name="Bonnefoy V."/>
            <person name="Bruneel O."/>
            <person name="Chandler M."/>
            <person name="Cleiss J."/>
            <person name="Duran R."/>
            <person name="Elbaz-Poulichet F."/>
            <person name="Fonknechten N."/>
            <person name="Lauga B."/>
            <person name="Mornico D."/>
            <person name="Ortet P."/>
            <person name="Schaeffer C."/>
            <person name="Siguier P."/>
            <person name="Alexander Thil Smith A."/>
            <person name="Van Dorsselaer A."/>
            <person name="Weissenbach J."/>
            <person name="Medigue C."/>
            <person name="Le Paslier D."/>
        </authorList>
    </citation>
    <scope>NUCLEOTIDE SEQUENCE</scope>
</reference>
<dbReference type="EMBL" id="CABL01000019">
    <property type="protein sequence ID" value="CBH76343.1"/>
    <property type="molecule type" value="Genomic_DNA"/>
</dbReference>
<dbReference type="InterPro" id="IPR011990">
    <property type="entry name" value="TPR-like_helical_dom_sf"/>
</dbReference>
<dbReference type="PANTHER" id="PTHR45586:SF1">
    <property type="entry name" value="LIPOPOLYSACCHARIDE ASSEMBLY PROTEIN B"/>
    <property type="match status" value="1"/>
</dbReference>
<dbReference type="SMART" id="SM00028">
    <property type="entry name" value="TPR"/>
    <property type="match status" value="8"/>
</dbReference>
<dbReference type="PANTHER" id="PTHR45586">
    <property type="entry name" value="TPR REPEAT-CONTAINING PROTEIN PA4667"/>
    <property type="match status" value="1"/>
</dbReference>
<keyword evidence="2" id="KW-0802">TPR repeat</keyword>
<feature type="region of interest" description="Disordered" evidence="3">
    <location>
        <begin position="33"/>
        <end position="53"/>
    </location>
</feature>
<dbReference type="AlphaFoldDB" id="E6PIQ2"/>
<comment type="caution">
    <text evidence="4">The sequence shown here is derived from an EMBL/GenBank/DDBJ whole genome shotgun (WGS) entry which is preliminary data.</text>
</comment>
<dbReference type="SUPFAM" id="SSF48452">
    <property type="entry name" value="TPR-like"/>
    <property type="match status" value="2"/>
</dbReference>
<sequence>MKSLRLAALVALFLGALVLAATPQASAGLFGHKKAAATPSPSPSALPTATPEPPSIAIPRLQARLKAHPTDRQAALELAGVYLSTGQAEQALSLTQQLLQAGNKDARIYYLDGYAQELVGNTGAALADFQSASDLDPTNVGILSQLADLYARSGKFDLAERVAKRAIVFHKKSSQAHVALGAVYADEQKFDKALAEFAIAQKLAPKDPTPSLQSARIYQQQKQIPKALAAIHSALAISPGDLDLLLFRASLYAAEHNDAKTVLAYDDAEYAATNDQDRVKVLMEKATYFTGEKKFPQALAIFQEALKKFPDSAVTHGAMGDYYAQQKDMKDARTQWLAALKIDPSNPAVLTRLSQDALDRHDVVDATGYLAKLVKVSPSAQSFAMLGQVYFYRKLYSKARIACEQSFQVDRQPDTLGCIAGADYQLHNYGEAAQIFDALDRNAPGFLDRQPDMLMVAAETYARNNDKAKAALAYRRVLRVVARNSPSYRQAIAGLKMLAKKPAAHR</sequence>
<gene>
    <name evidence="4" type="ORF">CARN1_0823</name>
</gene>